<organism evidence="1 2">
    <name type="scientific">Nonomuraea aridisoli</name>
    <dbReference type="NCBI Taxonomy" id="2070368"/>
    <lineage>
        <taxon>Bacteria</taxon>
        <taxon>Bacillati</taxon>
        <taxon>Actinomycetota</taxon>
        <taxon>Actinomycetes</taxon>
        <taxon>Streptosporangiales</taxon>
        <taxon>Streptosporangiaceae</taxon>
        <taxon>Nonomuraea</taxon>
    </lineage>
</organism>
<comment type="caution">
    <text evidence="1">The sequence shown here is derived from an EMBL/GenBank/DDBJ whole genome shotgun (WGS) entry which is preliminary data.</text>
</comment>
<dbReference type="RefSeq" id="WP_111180032.1">
    <property type="nucleotide sequence ID" value="NZ_POUD01000064.1"/>
</dbReference>
<evidence type="ECO:0000313" key="1">
    <source>
        <dbReference type="EMBL" id="PZG17650.1"/>
    </source>
</evidence>
<evidence type="ECO:0008006" key="3">
    <source>
        <dbReference type="Google" id="ProtNLM"/>
    </source>
</evidence>
<evidence type="ECO:0000313" key="2">
    <source>
        <dbReference type="Proteomes" id="UP000249304"/>
    </source>
</evidence>
<dbReference type="Proteomes" id="UP000249304">
    <property type="component" value="Unassembled WGS sequence"/>
</dbReference>
<keyword evidence="2" id="KW-1185">Reference proteome</keyword>
<proteinExistence type="predicted"/>
<protein>
    <recommendedName>
        <fullName evidence="3">DUF4238 domain-containing protein</fullName>
    </recommendedName>
</protein>
<dbReference type="OrthoDB" id="4274468at2"/>
<sequence length="247" mass="28015">MTTDSVDLLLAKYDTLEEQAVARYGEDSQARVFVLYEQLISLRAVHSADRTDARLSERITRLRTDMAGRYLASGPDRPLELPRRVLSRRPPLLEYDRDVFDRLYREASATVVAQTVAISDPVSALDHLTPKVSYMYVVDDEERLLVWTRPFELSELVFGRRRARIQGVPVAHPMLVPQRLRVRAAGEIVLIGEQSVSMVVANTKSGHFQPPPESADVVREACRRLFGLDDADIDVFNLFPDPNTQPR</sequence>
<gene>
    <name evidence="1" type="ORF">C1J01_17430</name>
</gene>
<dbReference type="EMBL" id="POUD01000064">
    <property type="protein sequence ID" value="PZG17650.1"/>
    <property type="molecule type" value="Genomic_DNA"/>
</dbReference>
<accession>A0A2W2EVQ8</accession>
<name>A0A2W2EVQ8_9ACTN</name>
<reference evidence="1 2" key="1">
    <citation type="submission" date="2018-01" db="EMBL/GenBank/DDBJ databases">
        <title>Draft genome sequence of Nonomuraea sp. KC333.</title>
        <authorList>
            <person name="Sahin N."/>
            <person name="Saygin H."/>
            <person name="Ay H."/>
        </authorList>
    </citation>
    <scope>NUCLEOTIDE SEQUENCE [LARGE SCALE GENOMIC DNA]</scope>
    <source>
        <strain evidence="1 2">KC333</strain>
    </source>
</reference>
<dbReference type="AlphaFoldDB" id="A0A2W2EVQ8"/>